<dbReference type="Pfam" id="PF10145">
    <property type="entry name" value="PhageMin_Tail"/>
    <property type="match status" value="1"/>
</dbReference>
<evidence type="ECO:0000256" key="1">
    <source>
        <dbReference type="ARBA" id="ARBA00022612"/>
    </source>
</evidence>
<feature type="transmembrane region" description="Helical" evidence="2">
    <location>
        <begin position="500"/>
        <end position="519"/>
    </location>
</feature>
<proteinExistence type="predicted"/>
<feature type="transmembrane region" description="Helical" evidence="2">
    <location>
        <begin position="354"/>
        <end position="373"/>
    </location>
</feature>
<keyword evidence="1" id="KW-1188">Viral release from host cell</keyword>
<dbReference type="InterPro" id="IPR010090">
    <property type="entry name" value="Phage_tape_meas"/>
</dbReference>
<evidence type="ECO:0000256" key="2">
    <source>
        <dbReference type="SAM" id="Phobius"/>
    </source>
</evidence>
<evidence type="ECO:0000313" key="5">
    <source>
        <dbReference type="Proteomes" id="UP000543579"/>
    </source>
</evidence>
<dbReference type="AlphaFoldDB" id="A0A7W5CJ64"/>
<accession>A0A7W5CJ64</accession>
<gene>
    <name evidence="4" type="ORF">FHS07_001886</name>
</gene>
<feature type="transmembrane region" description="Helical" evidence="2">
    <location>
        <begin position="539"/>
        <end position="564"/>
    </location>
</feature>
<protein>
    <submittedName>
        <fullName evidence="4">TP901 family phage tail tape measure protein</fullName>
    </submittedName>
</protein>
<reference evidence="4 5" key="1">
    <citation type="submission" date="2020-08" db="EMBL/GenBank/DDBJ databases">
        <title>Genomic Encyclopedia of Type Strains, Phase III (KMG-III): the genomes of soil and plant-associated and newly described type strains.</title>
        <authorList>
            <person name="Whitman W."/>
        </authorList>
    </citation>
    <scope>NUCLEOTIDE SEQUENCE [LARGE SCALE GENOMIC DNA]</scope>
    <source>
        <strain evidence="4 5">CECT 8356</strain>
    </source>
</reference>
<evidence type="ECO:0000313" key="4">
    <source>
        <dbReference type="EMBL" id="MBB3158190.1"/>
    </source>
</evidence>
<dbReference type="RefSeq" id="WP_183419648.1">
    <property type="nucleotide sequence ID" value="NZ_JACHXY010000002.1"/>
</dbReference>
<dbReference type="Proteomes" id="UP000543579">
    <property type="component" value="Unassembled WGS sequence"/>
</dbReference>
<dbReference type="EMBL" id="JACHXY010000002">
    <property type="protein sequence ID" value="MBB3158190.1"/>
    <property type="molecule type" value="Genomic_DNA"/>
</dbReference>
<organism evidence="4 5">
    <name type="scientific">Microbacterium proteolyticum</name>
    <dbReference type="NCBI Taxonomy" id="1572644"/>
    <lineage>
        <taxon>Bacteria</taxon>
        <taxon>Bacillati</taxon>
        <taxon>Actinomycetota</taxon>
        <taxon>Actinomycetes</taxon>
        <taxon>Micrococcales</taxon>
        <taxon>Microbacteriaceae</taxon>
        <taxon>Microbacterium</taxon>
    </lineage>
</organism>
<keyword evidence="2" id="KW-0812">Transmembrane</keyword>
<keyword evidence="2" id="KW-0472">Membrane</keyword>
<dbReference type="NCBIfam" id="TIGR01760">
    <property type="entry name" value="tape_meas_TP901"/>
    <property type="match status" value="1"/>
</dbReference>
<dbReference type="PANTHER" id="PTHR37813:SF1">
    <property type="entry name" value="FELS-2 PROPHAGE PROTEIN"/>
    <property type="match status" value="1"/>
</dbReference>
<sequence length="764" mass="78551">MAGKSATDLIIRLLVEDESLDKVDRSKAKFDAWNDALGEGSKVAAGTLVAIGAAGVGASVAFAEAEAGVDRLAGSLSLTEEQAANAGEAAGNAYARNFGGSLEEVQAATAGVVGSIRGMRTASADEIQGITEKVLTLSSGFELEADRISQVVGQMLSTGLASSAAEGLDLLTATLQKVPPAVREDILDAVDEYGPFFQQIGMSGEEAMGALLASADKGMYGIDKTGDAVKEFGIRATDMSTTSVAAYEAAGLSASEMAAKILAGGEQGREGFSQVVNGLLGIEDPVARANAAIGLFGTPLEDLGVNEIPTFLESLLGVDTALGDVAGSADRMADTVSGNPKASWEQMQRTLQMVAVDLGAALLPAIDAVIGGLQTFADWASQNTGVLLAIGGVVGVIAAGIIAVSGAMKVYAAAQAIQTAMQWASNAAWLASPITWIVLAIIVAVGLLVAAGIWLWQNWGAVTQWLGDAWNWLWNTVLSPVFAAIGAVFTWLYQTIILPIVTAIMIYIGLWAALITWLWEAVVSPVLGLIGQAFAWLWMNVLVPVGAGIGAVINAVGAVFAWLWGNAIQPAVNGIASAVQWVYNSIISPVFNAISGAVDMVGNAFRNVFGAIGGFISNAFNGAVSAVRGPINSIIGLVNGAIRAINGISVTIPSWVPIVGGQTFGVSLPQVPYLATGGVTMGPMLAVVGDNPGGREYIEPVDKVASRMERVAIEASRGAGAGAPSGPMRIAREDVELLARLIGEVVYPLIVKGAQNTIKTAMGG</sequence>
<evidence type="ECO:0000259" key="3">
    <source>
        <dbReference type="Pfam" id="PF10145"/>
    </source>
</evidence>
<feature type="domain" description="Phage tail tape measure protein" evidence="3">
    <location>
        <begin position="95"/>
        <end position="297"/>
    </location>
</feature>
<comment type="caution">
    <text evidence="4">The sequence shown here is derived from an EMBL/GenBank/DDBJ whole genome shotgun (WGS) entry which is preliminary data.</text>
</comment>
<feature type="transmembrane region" description="Helical" evidence="2">
    <location>
        <begin position="428"/>
        <end position="456"/>
    </location>
</feature>
<feature type="transmembrane region" description="Helical" evidence="2">
    <location>
        <begin position="385"/>
        <end position="407"/>
    </location>
</feature>
<keyword evidence="2" id="KW-1133">Transmembrane helix</keyword>
<name>A0A7W5CJ64_9MICO</name>
<dbReference type="PANTHER" id="PTHR37813">
    <property type="entry name" value="FELS-2 PROPHAGE PROTEIN"/>
    <property type="match status" value="1"/>
</dbReference>
<feature type="transmembrane region" description="Helical" evidence="2">
    <location>
        <begin position="472"/>
        <end position="493"/>
    </location>
</feature>